<feature type="region of interest" description="Disordered" evidence="1">
    <location>
        <begin position="109"/>
        <end position="129"/>
    </location>
</feature>
<dbReference type="PANTHER" id="PTHR43421:SF1">
    <property type="entry name" value="METALLOPROTEASE PMBA"/>
    <property type="match status" value="1"/>
</dbReference>
<protein>
    <recommendedName>
        <fullName evidence="2">Metalloprotease TldD/E C-terminal domain-containing protein</fullName>
    </recommendedName>
</protein>
<dbReference type="PANTHER" id="PTHR43421">
    <property type="entry name" value="METALLOPROTEASE PMBA"/>
    <property type="match status" value="1"/>
</dbReference>
<sequence>MSTTTPAHASHEPFADAAAHTGASDTLLAEAARHGADAEVWTAWHETDELVCRDGAVERRSEVLSGATALTVWADGNEGYAVRNAPGAADTALVTTALAIGRVLAAGDAAPAPHTDRSPRTEPPAPLPRIGADATARLRALTESADDGDVEIELRARADRTRVRLHRAGTDPAEYDTGVAQLFARITARGSGTGYIGHQIFGRTMDGVLDAAERTELGELVGLARILTTRPATALDHDDVLVDGRVLCRLLTLVAPAFLLDSVLEGRSPLKDGIGERVASPGVTLVDDPTADDAPLPAPWDGEGTPTGPTVLVEDGVLRGFLSSRRTAAEAGAPATGSAQRGANGEMTTVQPGHLVLSHTEDLGTETRPGRTVLHIVQANGAHTSNPITGDFSIGANAVLVSPDGTRRNAGNITLAGNVFDLLRSIDGHDGRVRVNRSNNSFVAGPGVWTRSLTVGHQEGA</sequence>
<dbReference type="InterPro" id="IPR036059">
    <property type="entry name" value="TldD/PmbA_sf"/>
</dbReference>
<dbReference type="GO" id="GO:0006508">
    <property type="term" value="P:proteolysis"/>
    <property type="evidence" value="ECO:0007669"/>
    <property type="project" value="InterPro"/>
</dbReference>
<proteinExistence type="predicted"/>
<dbReference type="GO" id="GO:0005829">
    <property type="term" value="C:cytosol"/>
    <property type="evidence" value="ECO:0007669"/>
    <property type="project" value="TreeGrafter"/>
</dbReference>
<evidence type="ECO:0000313" key="4">
    <source>
        <dbReference type="Proteomes" id="UP000192445"/>
    </source>
</evidence>
<dbReference type="GO" id="GO:0008237">
    <property type="term" value="F:metallopeptidase activity"/>
    <property type="evidence" value="ECO:0007669"/>
    <property type="project" value="InterPro"/>
</dbReference>
<evidence type="ECO:0000259" key="2">
    <source>
        <dbReference type="Pfam" id="PF19289"/>
    </source>
</evidence>
<feature type="compositionally biased region" description="Low complexity" evidence="1">
    <location>
        <begin position="283"/>
        <end position="295"/>
    </location>
</feature>
<dbReference type="Gene3D" id="3.30.2290.10">
    <property type="entry name" value="PmbA/TldD superfamily"/>
    <property type="match status" value="1"/>
</dbReference>
<evidence type="ECO:0000313" key="3">
    <source>
        <dbReference type="EMBL" id="ARF65922.1"/>
    </source>
</evidence>
<reference evidence="3 4" key="1">
    <citation type="submission" date="2017-03" db="EMBL/GenBank/DDBJ databases">
        <title>Complete Genome Sequence of a natural compounds producer, Streptomyces violaceus S21.</title>
        <authorList>
            <person name="Zhong C."/>
            <person name="Zhao Z."/>
            <person name="Fu J."/>
            <person name="Zong G."/>
            <person name="Qin R."/>
            <person name="Cao G."/>
        </authorList>
    </citation>
    <scope>NUCLEOTIDE SEQUENCE [LARGE SCALE GENOMIC DNA]</scope>
    <source>
        <strain evidence="3 4">S21</strain>
    </source>
</reference>
<dbReference type="OrthoDB" id="9803618at2"/>
<dbReference type="EMBL" id="CP020570">
    <property type="protein sequence ID" value="ARF65922.1"/>
    <property type="molecule type" value="Genomic_DNA"/>
</dbReference>
<dbReference type="InterPro" id="IPR035068">
    <property type="entry name" value="TldD/PmbA_N"/>
</dbReference>
<feature type="region of interest" description="Disordered" evidence="1">
    <location>
        <begin position="273"/>
        <end position="308"/>
    </location>
</feature>
<dbReference type="STRING" id="1935.B1H20_34205"/>
<dbReference type="Proteomes" id="UP000192445">
    <property type="component" value="Chromosome"/>
</dbReference>
<dbReference type="KEGG" id="svu:B1H20_34205"/>
<dbReference type="SUPFAM" id="SSF111283">
    <property type="entry name" value="Putative modulator of DNA gyrase, PmbA/TldD"/>
    <property type="match status" value="1"/>
</dbReference>
<dbReference type="InterPro" id="IPR047657">
    <property type="entry name" value="PmbA"/>
</dbReference>
<dbReference type="AlphaFoldDB" id="A0A1V0ULR8"/>
<evidence type="ECO:0000256" key="1">
    <source>
        <dbReference type="SAM" id="MobiDB-lite"/>
    </source>
</evidence>
<dbReference type="RefSeq" id="WP_030732046.1">
    <property type="nucleotide sequence ID" value="NZ_CP020570.1"/>
</dbReference>
<feature type="domain" description="Metalloprotease TldD/E C-terminal" evidence="2">
    <location>
        <begin position="239"/>
        <end position="456"/>
    </location>
</feature>
<dbReference type="InterPro" id="IPR045569">
    <property type="entry name" value="Metalloprtase-TldD/E_C"/>
</dbReference>
<name>A0A1V0ULR8_STRVN</name>
<organism evidence="3 4">
    <name type="scientific">Streptomyces violaceoruber</name>
    <dbReference type="NCBI Taxonomy" id="1935"/>
    <lineage>
        <taxon>Bacteria</taxon>
        <taxon>Bacillati</taxon>
        <taxon>Actinomycetota</taxon>
        <taxon>Actinomycetes</taxon>
        <taxon>Kitasatosporales</taxon>
        <taxon>Streptomycetaceae</taxon>
        <taxon>Streptomyces</taxon>
        <taxon>Streptomyces violaceoruber group</taxon>
    </lineage>
</organism>
<accession>A0A1V0ULR8</accession>
<gene>
    <name evidence="3" type="ORF">B1H20_34205</name>
</gene>
<dbReference type="Pfam" id="PF19289">
    <property type="entry name" value="PmbA_TldD_3rd"/>
    <property type="match status" value="1"/>
</dbReference>